<sequence>MIRTASVAVRRVRRPALPPVAATWLSPRTAVESRRHYARQPSFTTPPEPAEPPSSSDAETAAQANRVSAQAERVLDSYGSPFQQTASSAYTAFRYAVFGSVFVAVSSLAAFTAAHLYVEYVALAGPRPSDDDDDPDEWATEVEGWTGSHLPNQHGGTDPRLGLWTRMAIRAAWMSQNWGSGTVAAPETLAGAASTVRGGSTAAASPFAVPSAPPRRIGDSPGSAAATVAGGPSEVGGGGVDSQAARQVHDAGWIMAERYLALALRRAQETRGISLVDSSDWEAHIEHGGVDRAAVQLEQRLAGIRARIGGRTRLYKAREGWERIYYALEASPSDPTTRKEEAEWERREKVRATRKLGDLSARIADSWQVGSDERESELERAEGWYLGGVIPLLAAVEGQSLAGRALDELVVSPAQPQPQEEPRKHVSPSSSFFGFWSRSHPPSSSSTPSRAPRPPLGSTAGAAELDHLIALLSAAPNNNNNDKNGSRTLSPATERAVLASLISLETQFARRASTAASSPTYLIDKATTPAVLLQRAQALQSAALAYAQSLAAARPLLPASVPPTTASTVESSSSSSSSSLSSITAADLSKRTSALWLSTRLAALETHLSECRLALALSERKTSTFGGGGRGKTSVPVDLADADALLLATSRAEQTSDASAALLAAIETYKDKNAKELRKVYEEPLKRIRRDADKVVEMGTGLSEVVASLLPRAKEERTTNKWFK</sequence>
<dbReference type="EMBL" id="PJQD01000025">
    <property type="protein sequence ID" value="POY74322.1"/>
    <property type="molecule type" value="Genomic_DNA"/>
</dbReference>
<feature type="region of interest" description="Disordered" evidence="1">
    <location>
        <begin position="437"/>
        <end position="460"/>
    </location>
</feature>
<keyword evidence="4" id="KW-1185">Reference proteome</keyword>
<feature type="transmembrane region" description="Helical" evidence="2">
    <location>
        <begin position="95"/>
        <end position="118"/>
    </location>
</feature>
<dbReference type="AlphaFoldDB" id="A0A2S5BC29"/>
<dbReference type="OrthoDB" id="2524554at2759"/>
<feature type="compositionally biased region" description="Low complexity" evidence="1">
    <location>
        <begin position="53"/>
        <end position="62"/>
    </location>
</feature>
<gene>
    <name evidence="3" type="ORF">BMF94_2516</name>
</gene>
<accession>A0A2S5BC29</accession>
<keyword evidence="2" id="KW-0812">Transmembrane</keyword>
<feature type="compositionally biased region" description="Low complexity" evidence="1">
    <location>
        <begin position="437"/>
        <end position="450"/>
    </location>
</feature>
<proteinExistence type="predicted"/>
<organism evidence="3 4">
    <name type="scientific">Rhodotorula taiwanensis</name>
    <dbReference type="NCBI Taxonomy" id="741276"/>
    <lineage>
        <taxon>Eukaryota</taxon>
        <taxon>Fungi</taxon>
        <taxon>Dikarya</taxon>
        <taxon>Basidiomycota</taxon>
        <taxon>Pucciniomycotina</taxon>
        <taxon>Microbotryomycetes</taxon>
        <taxon>Sporidiobolales</taxon>
        <taxon>Sporidiobolaceae</taxon>
        <taxon>Rhodotorula</taxon>
    </lineage>
</organism>
<evidence type="ECO:0000313" key="4">
    <source>
        <dbReference type="Proteomes" id="UP000237144"/>
    </source>
</evidence>
<feature type="region of interest" description="Disordered" evidence="1">
    <location>
        <begin position="203"/>
        <end position="241"/>
    </location>
</feature>
<comment type="caution">
    <text evidence="3">The sequence shown here is derived from an EMBL/GenBank/DDBJ whole genome shotgun (WGS) entry which is preliminary data.</text>
</comment>
<feature type="region of interest" description="Disordered" evidence="1">
    <location>
        <begin position="413"/>
        <end position="432"/>
    </location>
</feature>
<keyword evidence="2" id="KW-0472">Membrane</keyword>
<evidence type="ECO:0000256" key="2">
    <source>
        <dbReference type="SAM" id="Phobius"/>
    </source>
</evidence>
<feature type="region of interest" description="Disordered" evidence="1">
    <location>
        <begin position="35"/>
        <end position="68"/>
    </location>
</feature>
<reference evidence="3 4" key="1">
    <citation type="journal article" date="2018" name="Front. Microbiol.">
        <title>Prospects for Fungal Bioremediation of Acidic Radioactive Waste Sites: Characterization and Genome Sequence of Rhodotorula taiwanensis MD1149.</title>
        <authorList>
            <person name="Tkavc R."/>
            <person name="Matrosova V.Y."/>
            <person name="Grichenko O.E."/>
            <person name="Gostincar C."/>
            <person name="Volpe R.P."/>
            <person name="Klimenkova P."/>
            <person name="Gaidamakova E.K."/>
            <person name="Zhou C.E."/>
            <person name="Stewart B.J."/>
            <person name="Lyman M.G."/>
            <person name="Malfatti S.A."/>
            <person name="Rubinfeld B."/>
            <person name="Courtot M."/>
            <person name="Singh J."/>
            <person name="Dalgard C.L."/>
            <person name="Hamilton T."/>
            <person name="Frey K.G."/>
            <person name="Gunde-Cimerman N."/>
            <person name="Dugan L."/>
            <person name="Daly M.J."/>
        </authorList>
    </citation>
    <scope>NUCLEOTIDE SEQUENCE [LARGE SCALE GENOMIC DNA]</scope>
    <source>
        <strain evidence="3 4">MD1149</strain>
    </source>
</reference>
<evidence type="ECO:0000313" key="3">
    <source>
        <dbReference type="EMBL" id="POY74322.1"/>
    </source>
</evidence>
<protein>
    <submittedName>
        <fullName evidence="3">Uncharacterized protein</fullName>
    </submittedName>
</protein>
<name>A0A2S5BC29_9BASI</name>
<evidence type="ECO:0000256" key="1">
    <source>
        <dbReference type="SAM" id="MobiDB-lite"/>
    </source>
</evidence>
<keyword evidence="2" id="KW-1133">Transmembrane helix</keyword>
<dbReference type="Proteomes" id="UP000237144">
    <property type="component" value="Unassembled WGS sequence"/>
</dbReference>